<dbReference type="Gene3D" id="2.40.128.270">
    <property type="match status" value="1"/>
</dbReference>
<feature type="domain" description="C-type lysozyme inhibitor" evidence="6">
    <location>
        <begin position="43"/>
        <end position="107"/>
    </location>
</feature>
<dbReference type="PANTHER" id="PTHR35535">
    <property type="entry name" value="HEAT SHOCK PROTEIN HSLJ"/>
    <property type="match status" value="1"/>
</dbReference>
<evidence type="ECO:0000313" key="8">
    <source>
        <dbReference type="Proteomes" id="UP000199256"/>
    </source>
</evidence>
<name>A0A1H7FE59_9GAMM</name>
<gene>
    <name evidence="7" type="ORF">SAMN05444515_101209</name>
</gene>
<proteinExistence type="predicted"/>
<dbReference type="InterPro" id="IPR005184">
    <property type="entry name" value="DUF306_Meta_HslJ"/>
</dbReference>
<keyword evidence="1" id="KW-0732">Signal</keyword>
<dbReference type="InterPro" id="IPR038670">
    <property type="entry name" value="HslJ-like_sf"/>
</dbReference>
<accession>A0A1H7FE59</accession>
<protein>
    <submittedName>
        <fullName evidence="7">Heat shock protein HslJ</fullName>
    </submittedName>
</protein>
<evidence type="ECO:0000256" key="1">
    <source>
        <dbReference type="ARBA" id="ARBA00022729"/>
    </source>
</evidence>
<evidence type="ECO:0000256" key="4">
    <source>
        <dbReference type="ARBA" id="ARBA00023288"/>
    </source>
</evidence>
<keyword evidence="4" id="KW-0449">Lipoprotein</keyword>
<keyword evidence="2" id="KW-0472">Membrane</keyword>
<dbReference type="STRING" id="1396821.SAMN05444515_101209"/>
<dbReference type="Proteomes" id="UP000199256">
    <property type="component" value="Unassembled WGS sequence"/>
</dbReference>
<dbReference type="RefSeq" id="WP_177169789.1">
    <property type="nucleotide sequence ID" value="NZ_FOAA01000001.1"/>
</dbReference>
<evidence type="ECO:0000256" key="2">
    <source>
        <dbReference type="ARBA" id="ARBA00023136"/>
    </source>
</evidence>
<evidence type="ECO:0000313" key="7">
    <source>
        <dbReference type="EMBL" id="SEK24381.1"/>
    </source>
</evidence>
<dbReference type="InterPro" id="IPR018660">
    <property type="entry name" value="MliC"/>
</dbReference>
<keyword evidence="7" id="KW-0346">Stress response</keyword>
<feature type="domain" description="DUF306" evidence="5">
    <location>
        <begin position="215"/>
        <end position="315"/>
    </location>
</feature>
<dbReference type="Gene3D" id="2.40.128.200">
    <property type="match status" value="1"/>
</dbReference>
<evidence type="ECO:0000259" key="5">
    <source>
        <dbReference type="Pfam" id="PF03724"/>
    </source>
</evidence>
<evidence type="ECO:0000256" key="3">
    <source>
        <dbReference type="ARBA" id="ARBA00023139"/>
    </source>
</evidence>
<sequence>MNKWCLVGVAAASVWALVGCGEEDHVQLEQDGLDPARLGDALWDCGGIPVITRFRGETLELVMDNHIHQLQAERAASGARYAGSVNGSPVSFWNRGDEAVLTLDDETRLDCHVTRPPTYRAQGNEPGWRVDIGPERLELSMDYGQRTLTLPTPDVTMEGPSALYAASTDEGPLDIRIEPGLCRDTMTGMSYPDQVSLTWGEARVKGCGGDPHDLLVGEEWRVVSMDDEPLLDDSRATVDFLAGERVAGVAFCNRYTGPYRLTGEAMEVGPLASTRMACPEPVMEQERFFLRHLESVSQHRFDEDGALVLETEEGLSLRAVRGDE</sequence>
<dbReference type="PROSITE" id="PS51257">
    <property type="entry name" value="PROKAR_LIPOPROTEIN"/>
    <property type="match status" value="1"/>
</dbReference>
<keyword evidence="3" id="KW-0564">Palmitate</keyword>
<dbReference type="PANTHER" id="PTHR35535:SF1">
    <property type="entry name" value="HEAT SHOCK PROTEIN HSLJ"/>
    <property type="match status" value="1"/>
</dbReference>
<dbReference type="InterPro" id="IPR053147">
    <property type="entry name" value="Hsp_HslJ-like"/>
</dbReference>
<dbReference type="EMBL" id="FOAA01000001">
    <property type="protein sequence ID" value="SEK24381.1"/>
    <property type="molecule type" value="Genomic_DNA"/>
</dbReference>
<reference evidence="8" key="1">
    <citation type="submission" date="2016-10" db="EMBL/GenBank/DDBJ databases">
        <authorList>
            <person name="Varghese N."/>
            <person name="Submissions S."/>
        </authorList>
    </citation>
    <scope>NUCLEOTIDE SEQUENCE [LARGE SCALE GENOMIC DNA]</scope>
    <source>
        <strain evidence="8">DSM 241</strain>
    </source>
</reference>
<dbReference type="InterPro" id="IPR036328">
    <property type="entry name" value="MliC_sf"/>
</dbReference>
<dbReference type="AlphaFoldDB" id="A0A1H7FE59"/>
<dbReference type="Pfam" id="PF09864">
    <property type="entry name" value="MliC"/>
    <property type="match status" value="1"/>
</dbReference>
<keyword evidence="8" id="KW-1185">Reference proteome</keyword>
<organism evidence="7 8">
    <name type="scientific">Ectothiorhodospira marina</name>
    <dbReference type="NCBI Taxonomy" id="1396821"/>
    <lineage>
        <taxon>Bacteria</taxon>
        <taxon>Pseudomonadati</taxon>
        <taxon>Pseudomonadota</taxon>
        <taxon>Gammaproteobacteria</taxon>
        <taxon>Chromatiales</taxon>
        <taxon>Ectothiorhodospiraceae</taxon>
        <taxon>Ectothiorhodospira</taxon>
    </lineage>
</organism>
<evidence type="ECO:0000259" key="6">
    <source>
        <dbReference type="Pfam" id="PF09864"/>
    </source>
</evidence>
<dbReference type="Pfam" id="PF03724">
    <property type="entry name" value="META"/>
    <property type="match status" value="1"/>
</dbReference>
<dbReference type="SUPFAM" id="SSF141488">
    <property type="entry name" value="YdhA-like"/>
    <property type="match status" value="1"/>
</dbReference>